<dbReference type="Proteomes" id="UP001295469">
    <property type="component" value="Chromosome C01"/>
</dbReference>
<evidence type="ECO:0000313" key="3">
    <source>
        <dbReference type="EMBL" id="CAF2073376.1"/>
    </source>
</evidence>
<dbReference type="InterPro" id="IPR008906">
    <property type="entry name" value="HATC_C_dom"/>
</dbReference>
<feature type="domain" description="HAT C-terminal dimerisation" evidence="2">
    <location>
        <begin position="18"/>
        <end position="80"/>
    </location>
</feature>
<dbReference type="SUPFAM" id="SSF53098">
    <property type="entry name" value="Ribonuclease H-like"/>
    <property type="match status" value="1"/>
</dbReference>
<gene>
    <name evidence="3" type="ORF">DARMORV10_C01P28150.1</name>
</gene>
<dbReference type="AlphaFoldDB" id="A0A816RC78"/>
<dbReference type="InterPro" id="IPR012337">
    <property type="entry name" value="RNaseH-like_sf"/>
</dbReference>
<feature type="signal peptide" evidence="1">
    <location>
        <begin position="1"/>
        <end position="24"/>
    </location>
</feature>
<name>A0A816RC78_BRANA</name>
<feature type="chain" id="PRO_5033022776" evidence="1">
    <location>
        <begin position="25"/>
        <end position="110"/>
    </location>
</feature>
<organism evidence="3">
    <name type="scientific">Brassica napus</name>
    <name type="common">Rape</name>
    <dbReference type="NCBI Taxonomy" id="3708"/>
    <lineage>
        <taxon>Eukaryota</taxon>
        <taxon>Viridiplantae</taxon>
        <taxon>Streptophyta</taxon>
        <taxon>Embryophyta</taxon>
        <taxon>Tracheophyta</taxon>
        <taxon>Spermatophyta</taxon>
        <taxon>Magnoliopsida</taxon>
        <taxon>eudicotyledons</taxon>
        <taxon>Gunneridae</taxon>
        <taxon>Pentapetalae</taxon>
        <taxon>rosids</taxon>
        <taxon>malvids</taxon>
        <taxon>Brassicales</taxon>
        <taxon>Brassicaceae</taxon>
        <taxon>Brassiceae</taxon>
        <taxon>Brassica</taxon>
    </lineage>
</organism>
<dbReference type="GO" id="GO:0046983">
    <property type="term" value="F:protein dimerization activity"/>
    <property type="evidence" value="ECO:0007669"/>
    <property type="project" value="InterPro"/>
</dbReference>
<evidence type="ECO:0000256" key="1">
    <source>
        <dbReference type="SAM" id="SignalP"/>
    </source>
</evidence>
<keyword evidence="1" id="KW-0732">Signal</keyword>
<accession>A0A816RC78</accession>
<sequence>MFSSGQLLIYIFIILTDEWWKLFGCDIPDLQKLAIRILSQTASSSGCERNWSVFERIHTKKRNMLEHQRLNDLVYVHYNLRLQNMLVSCEVYNKYLCVIIHLVIRYCFFT</sequence>
<dbReference type="PANTHER" id="PTHR32166:SF121">
    <property type="entry name" value="DUF659 DOMAIN-CONTAINING PROTEIN"/>
    <property type="match status" value="1"/>
</dbReference>
<dbReference type="EMBL" id="HG994365">
    <property type="protein sequence ID" value="CAF2073376.1"/>
    <property type="molecule type" value="Genomic_DNA"/>
</dbReference>
<proteinExistence type="predicted"/>
<dbReference type="PANTHER" id="PTHR32166">
    <property type="entry name" value="OSJNBA0013A04.12 PROTEIN"/>
    <property type="match status" value="1"/>
</dbReference>
<evidence type="ECO:0000259" key="2">
    <source>
        <dbReference type="Pfam" id="PF05699"/>
    </source>
</evidence>
<protein>
    <submittedName>
        <fullName evidence="3">(rape) hypothetical protein</fullName>
    </submittedName>
</protein>
<dbReference type="Pfam" id="PF05699">
    <property type="entry name" value="Dimer_Tnp_hAT"/>
    <property type="match status" value="1"/>
</dbReference>
<reference evidence="3" key="1">
    <citation type="submission" date="2021-01" db="EMBL/GenBank/DDBJ databases">
        <authorList>
            <consortium name="Genoscope - CEA"/>
            <person name="William W."/>
        </authorList>
    </citation>
    <scope>NUCLEOTIDE SEQUENCE</scope>
</reference>